<dbReference type="RefSeq" id="WP_215921927.1">
    <property type="nucleotide sequence ID" value="NZ_JAHKNI010000012.1"/>
</dbReference>
<dbReference type="EMBL" id="JAHKNI010000012">
    <property type="protein sequence ID" value="MBU3065860.1"/>
    <property type="molecule type" value="Genomic_DNA"/>
</dbReference>
<evidence type="ECO:0000313" key="2">
    <source>
        <dbReference type="EMBL" id="MBU3065860.1"/>
    </source>
</evidence>
<sequence>MLWNETRPPVGAHRLSVRHEANRAELTALIADYLELMWNRGRTDLAARFVACGLVEHCPSLPDGRRALVDLIHGVRQRFPDARFELRRIAADGDLVFAHSLFTTGPGDRGVAVADVFRIDYGLIVEHWQVRERVPEVTVGTHPVI</sequence>
<dbReference type="Gene3D" id="3.10.450.50">
    <property type="match status" value="1"/>
</dbReference>
<dbReference type="InterPro" id="IPR037401">
    <property type="entry name" value="SnoaL-like"/>
</dbReference>
<dbReference type="Pfam" id="PF12680">
    <property type="entry name" value="SnoaL_2"/>
    <property type="match status" value="1"/>
</dbReference>
<dbReference type="SUPFAM" id="SSF54427">
    <property type="entry name" value="NTF2-like"/>
    <property type="match status" value="1"/>
</dbReference>
<reference evidence="2 3" key="1">
    <citation type="submission" date="2021-06" db="EMBL/GenBank/DDBJ databases">
        <title>Actinomycetes sequencing.</title>
        <authorList>
            <person name="Shan Q."/>
        </authorList>
    </citation>
    <scope>NUCLEOTIDE SEQUENCE [LARGE SCALE GENOMIC DNA]</scope>
    <source>
        <strain evidence="2 3">NEAU-G5</strain>
    </source>
</reference>
<feature type="domain" description="SnoaL-like" evidence="1">
    <location>
        <begin position="31"/>
        <end position="127"/>
    </location>
</feature>
<proteinExistence type="predicted"/>
<accession>A0ABS6B8Y1</accession>
<name>A0ABS6B8Y1_9NOCA</name>
<protein>
    <submittedName>
        <fullName evidence="2">Nuclear transport factor 2 family protein</fullName>
    </submittedName>
</protein>
<keyword evidence="3" id="KW-1185">Reference proteome</keyword>
<gene>
    <name evidence="2" type="ORF">KO481_30600</name>
</gene>
<dbReference type="Proteomes" id="UP000733379">
    <property type="component" value="Unassembled WGS sequence"/>
</dbReference>
<dbReference type="InterPro" id="IPR032710">
    <property type="entry name" value="NTF2-like_dom_sf"/>
</dbReference>
<organism evidence="2 3">
    <name type="scientific">Nocardia albiluteola</name>
    <dbReference type="NCBI Taxonomy" id="2842303"/>
    <lineage>
        <taxon>Bacteria</taxon>
        <taxon>Bacillati</taxon>
        <taxon>Actinomycetota</taxon>
        <taxon>Actinomycetes</taxon>
        <taxon>Mycobacteriales</taxon>
        <taxon>Nocardiaceae</taxon>
        <taxon>Nocardia</taxon>
    </lineage>
</organism>
<evidence type="ECO:0000259" key="1">
    <source>
        <dbReference type="Pfam" id="PF12680"/>
    </source>
</evidence>
<comment type="caution">
    <text evidence="2">The sequence shown here is derived from an EMBL/GenBank/DDBJ whole genome shotgun (WGS) entry which is preliminary data.</text>
</comment>
<evidence type="ECO:0000313" key="3">
    <source>
        <dbReference type="Proteomes" id="UP000733379"/>
    </source>
</evidence>